<dbReference type="Gene3D" id="3.40.50.620">
    <property type="entry name" value="HUPs"/>
    <property type="match status" value="1"/>
</dbReference>
<evidence type="ECO:0000313" key="10">
    <source>
        <dbReference type="EMBL" id="CCV64972.1"/>
    </source>
</evidence>
<dbReference type="InterPro" id="IPR014729">
    <property type="entry name" value="Rossmann-like_a/b/a_fold"/>
</dbReference>
<dbReference type="HOGENOM" id="CLU_018869_0_2_14"/>
<dbReference type="InterPro" id="IPR012796">
    <property type="entry name" value="Lysidine-tRNA-synth_C"/>
</dbReference>
<dbReference type="Pfam" id="PF01171">
    <property type="entry name" value="ATP_bind_3"/>
    <property type="match status" value="1"/>
</dbReference>
<dbReference type="EC" id="6.3.4.19" evidence="8"/>
<dbReference type="OrthoDB" id="9807403at2"/>
<evidence type="ECO:0000256" key="2">
    <source>
        <dbReference type="ARBA" id="ARBA00022490"/>
    </source>
</evidence>
<comment type="domain">
    <text evidence="8">The N-terminal region contains the highly conserved SGGXDS motif, predicted to be a P-loop motif involved in ATP binding.</text>
</comment>
<feature type="domain" description="Lysidine-tRNA(Ile) synthetase C-terminal" evidence="9">
    <location>
        <begin position="340"/>
        <end position="409"/>
    </location>
</feature>
<protein>
    <recommendedName>
        <fullName evidence="8">tRNA(Ile)-lysidine synthase</fullName>
        <ecNumber evidence="8">6.3.4.19</ecNumber>
    </recommendedName>
    <alternativeName>
        <fullName evidence="8">tRNA(Ile)-2-lysyl-cytidine synthase</fullName>
    </alternativeName>
    <alternativeName>
        <fullName evidence="8">tRNA(Ile)-lysidine synthetase</fullName>
    </alternativeName>
</protein>
<keyword evidence="11" id="KW-1185">Reference proteome</keyword>
<comment type="catalytic activity">
    <reaction evidence="7 8">
        <text>cytidine(34) in tRNA(Ile2) + L-lysine + ATP = lysidine(34) in tRNA(Ile2) + AMP + diphosphate + H(+)</text>
        <dbReference type="Rhea" id="RHEA:43744"/>
        <dbReference type="Rhea" id="RHEA-COMP:10625"/>
        <dbReference type="Rhea" id="RHEA-COMP:10670"/>
        <dbReference type="ChEBI" id="CHEBI:15378"/>
        <dbReference type="ChEBI" id="CHEBI:30616"/>
        <dbReference type="ChEBI" id="CHEBI:32551"/>
        <dbReference type="ChEBI" id="CHEBI:33019"/>
        <dbReference type="ChEBI" id="CHEBI:82748"/>
        <dbReference type="ChEBI" id="CHEBI:83665"/>
        <dbReference type="ChEBI" id="CHEBI:456215"/>
        <dbReference type="EC" id="6.3.4.19"/>
    </reaction>
</comment>
<evidence type="ECO:0000259" key="9">
    <source>
        <dbReference type="SMART" id="SM00977"/>
    </source>
</evidence>
<evidence type="ECO:0000256" key="3">
    <source>
        <dbReference type="ARBA" id="ARBA00022598"/>
    </source>
</evidence>
<accession>U4KLX9</accession>
<comment type="similarity">
    <text evidence="8">Belongs to the tRNA(Ile)-lysidine synthase family.</text>
</comment>
<keyword evidence="5 8" id="KW-0547">Nucleotide-binding</keyword>
<dbReference type="EMBL" id="FO681347">
    <property type="protein sequence ID" value="CCV64972.1"/>
    <property type="molecule type" value="Genomic_DNA"/>
</dbReference>
<evidence type="ECO:0000256" key="1">
    <source>
        <dbReference type="ARBA" id="ARBA00004496"/>
    </source>
</evidence>
<dbReference type="GO" id="GO:0006400">
    <property type="term" value="P:tRNA modification"/>
    <property type="evidence" value="ECO:0007669"/>
    <property type="project" value="UniProtKB-UniRule"/>
</dbReference>
<dbReference type="HAMAP" id="MF_01161">
    <property type="entry name" value="tRNA_Ile_lys_synt"/>
    <property type="match status" value="1"/>
</dbReference>
<dbReference type="NCBIfam" id="TIGR02432">
    <property type="entry name" value="lysidine_TilS_N"/>
    <property type="match status" value="1"/>
</dbReference>
<dbReference type="SUPFAM" id="SSF52402">
    <property type="entry name" value="Adenine nucleotide alpha hydrolases-like"/>
    <property type="match status" value="1"/>
</dbReference>
<dbReference type="GO" id="GO:0005737">
    <property type="term" value="C:cytoplasm"/>
    <property type="evidence" value="ECO:0007669"/>
    <property type="project" value="UniProtKB-SubCell"/>
</dbReference>
<evidence type="ECO:0000256" key="5">
    <source>
        <dbReference type="ARBA" id="ARBA00022741"/>
    </source>
</evidence>
<dbReference type="AlphaFoldDB" id="U4KLX9"/>
<keyword evidence="6 8" id="KW-0067">ATP-binding</keyword>
<dbReference type="Pfam" id="PF11734">
    <property type="entry name" value="TilS_C"/>
    <property type="match status" value="1"/>
</dbReference>
<proteinExistence type="inferred from homology"/>
<comment type="subcellular location">
    <subcellularLocation>
        <location evidence="1 8">Cytoplasm</location>
    </subcellularLocation>
</comment>
<dbReference type="KEGG" id="apal:BN85413950"/>
<dbReference type="PANTHER" id="PTHR43033">
    <property type="entry name" value="TRNA(ILE)-LYSIDINE SYNTHASE-RELATED"/>
    <property type="match status" value="1"/>
</dbReference>
<organism evidence="10 11">
    <name type="scientific">Alteracholeplasma palmae (strain ATCC 49389 / J233)</name>
    <name type="common">Acholeplasma palmae</name>
    <dbReference type="NCBI Taxonomy" id="1318466"/>
    <lineage>
        <taxon>Bacteria</taxon>
        <taxon>Bacillati</taxon>
        <taxon>Mycoplasmatota</taxon>
        <taxon>Mollicutes</taxon>
        <taxon>Acholeplasmatales</taxon>
        <taxon>Acholeplasmataceae</taxon>
        <taxon>Acholeplasma</taxon>
    </lineage>
</organism>
<dbReference type="PANTHER" id="PTHR43033:SF1">
    <property type="entry name" value="TRNA(ILE)-LYSIDINE SYNTHASE-RELATED"/>
    <property type="match status" value="1"/>
</dbReference>
<evidence type="ECO:0000256" key="6">
    <source>
        <dbReference type="ARBA" id="ARBA00022840"/>
    </source>
</evidence>
<evidence type="ECO:0000256" key="4">
    <source>
        <dbReference type="ARBA" id="ARBA00022694"/>
    </source>
</evidence>
<dbReference type="STRING" id="1318466.BN85413950"/>
<feature type="binding site" evidence="8">
    <location>
        <begin position="20"/>
        <end position="25"/>
    </location>
    <ligand>
        <name>ATP</name>
        <dbReference type="ChEBI" id="CHEBI:30616"/>
    </ligand>
</feature>
<name>U4KLX9_ALTPJ</name>
<dbReference type="InterPro" id="IPR012795">
    <property type="entry name" value="tRNA_Ile_lys_synt_N"/>
</dbReference>
<dbReference type="SUPFAM" id="SSF56037">
    <property type="entry name" value="PheT/TilS domain"/>
    <property type="match status" value="1"/>
</dbReference>
<evidence type="ECO:0000313" key="11">
    <source>
        <dbReference type="Proteomes" id="UP000032740"/>
    </source>
</evidence>
<keyword evidence="4 8" id="KW-0819">tRNA processing</keyword>
<reference evidence="10 11" key="1">
    <citation type="journal article" date="2013" name="J. Mol. Microbiol. Biotechnol.">
        <title>Analysis of the Complete Genomes of Acholeplasma brassicae , A. palmae and A. laidlawii and Their Comparison to the Obligate Parasites from ' Candidatus Phytoplasma'.</title>
        <authorList>
            <person name="Kube M."/>
            <person name="Siewert C."/>
            <person name="Migdoll A.M."/>
            <person name="Duduk B."/>
            <person name="Holz S."/>
            <person name="Rabus R."/>
            <person name="Seemuller E."/>
            <person name="Mitrovic J."/>
            <person name="Muller I."/>
            <person name="Buttner C."/>
            <person name="Reinhardt R."/>
        </authorList>
    </citation>
    <scope>NUCLEOTIDE SEQUENCE [LARGE SCALE GENOMIC DNA]</scope>
    <source>
        <strain evidence="10 11">J233</strain>
    </source>
</reference>
<keyword evidence="3 8" id="KW-0436">Ligase</keyword>
<dbReference type="RefSeq" id="WP_030003855.1">
    <property type="nucleotide sequence ID" value="NC_022538.1"/>
</dbReference>
<dbReference type="InterPro" id="IPR011063">
    <property type="entry name" value="TilS/TtcA_N"/>
</dbReference>
<dbReference type="GO" id="GO:0005524">
    <property type="term" value="F:ATP binding"/>
    <property type="evidence" value="ECO:0007669"/>
    <property type="project" value="UniProtKB-UniRule"/>
</dbReference>
<dbReference type="GO" id="GO:0032267">
    <property type="term" value="F:tRNA(Ile)-lysidine synthase activity"/>
    <property type="evidence" value="ECO:0007669"/>
    <property type="project" value="UniProtKB-EC"/>
</dbReference>
<dbReference type="InterPro" id="IPR012094">
    <property type="entry name" value="tRNA_Ile_lys_synt"/>
</dbReference>
<evidence type="ECO:0000256" key="8">
    <source>
        <dbReference type="HAMAP-Rule" id="MF_01161"/>
    </source>
</evidence>
<dbReference type="Proteomes" id="UP000032740">
    <property type="component" value="Chromosome"/>
</dbReference>
<dbReference type="CDD" id="cd01992">
    <property type="entry name" value="TilS_N"/>
    <property type="match status" value="1"/>
</dbReference>
<sequence length="415" mass="48892">MQFNLSIKLEKNTPYLISVSGGVDSMVLLDYLYKEGYSLKVVHFNHLKRKESILDKSLVESYCKNNNIDFYYFELHLDNKDFQNQARKLRKKYLLEVAKKNQINHIITAHHLDDLAETIFMKISRGSSLLGYSGMSASYTVDDITYLKPLLYTPKDDLIRYSKKNLVTYLEDRTNSEDHYFRNRVRHHIIPFLKSETNFKESIIHYHKQLLLAYTYIRKESLAFLNGSLSIVKLDKFLLLDEAVQLDILSYLLESYHIEKTFNLVSSMLDALKNKNKPNVVISLSSRYVFTKSYQKAFITKQEKIDLNLPTPIIDTYDDLLSNIPKNSQEICYNILDYPLTVRRRQNGDVLQFNYGRKKLKDFLIDKKIPLYQRDNLWIVVDSNNQIIWIPNLYINKTLGNQNKIYISLREEQDA</sequence>
<comment type="function">
    <text evidence="8">Ligates lysine onto the cytidine present at position 34 of the AUA codon-specific tRNA(Ile) that contains the anticodon CAU, in an ATP-dependent manner. Cytidine is converted to lysidine, thus changing the amino acid specificity of the tRNA from methionine to isoleucine.</text>
</comment>
<gene>
    <name evidence="8 10" type="primary">tilS</name>
    <name evidence="10" type="ORF">BN85413950</name>
</gene>
<evidence type="ECO:0000256" key="7">
    <source>
        <dbReference type="ARBA" id="ARBA00048539"/>
    </source>
</evidence>
<dbReference type="SMART" id="SM00977">
    <property type="entry name" value="TilS_C"/>
    <property type="match status" value="1"/>
</dbReference>
<keyword evidence="2 8" id="KW-0963">Cytoplasm</keyword>
<dbReference type="NCBIfam" id="TIGR02433">
    <property type="entry name" value="lysidine_TilS_C"/>
    <property type="match status" value="1"/>
</dbReference>